<evidence type="ECO:0000313" key="2">
    <source>
        <dbReference type="Proteomes" id="UP001642360"/>
    </source>
</evidence>
<name>A0ABC8S1L3_9AQUA</name>
<dbReference type="PANTHER" id="PTHR45642:SF3">
    <property type="entry name" value="OS09G0540400 PROTEIN"/>
    <property type="match status" value="1"/>
</dbReference>
<dbReference type="EMBL" id="CAUOFW020001725">
    <property type="protein sequence ID" value="CAK9148212.1"/>
    <property type="molecule type" value="Genomic_DNA"/>
</dbReference>
<evidence type="ECO:0000313" key="1">
    <source>
        <dbReference type="EMBL" id="CAK9148212.1"/>
    </source>
</evidence>
<dbReference type="Proteomes" id="UP001642360">
    <property type="component" value="Unassembled WGS sequence"/>
</dbReference>
<proteinExistence type="predicted"/>
<dbReference type="AlphaFoldDB" id="A0ABC8S1L3"/>
<protein>
    <recommendedName>
        <fullName evidence="3">GDSL esterase/lipase</fullName>
    </recommendedName>
</protein>
<accession>A0ABC8S1L3</accession>
<comment type="caution">
    <text evidence="1">The sequence shown here is derived from an EMBL/GenBank/DDBJ whole genome shotgun (WGS) entry which is preliminary data.</text>
</comment>
<dbReference type="InterPro" id="IPR050592">
    <property type="entry name" value="GDSL_lipolytic_enzyme"/>
</dbReference>
<evidence type="ECO:0008006" key="3">
    <source>
        <dbReference type="Google" id="ProtNLM"/>
    </source>
</evidence>
<dbReference type="PANTHER" id="PTHR45642">
    <property type="entry name" value="GDSL ESTERASE/LIPASE EXL3"/>
    <property type="match status" value="1"/>
</dbReference>
<keyword evidence="2" id="KW-1185">Reference proteome</keyword>
<reference evidence="1 2" key="1">
    <citation type="submission" date="2024-02" db="EMBL/GenBank/DDBJ databases">
        <authorList>
            <person name="Vignale AGUSTIN F."/>
            <person name="Sosa J E."/>
            <person name="Modenutti C."/>
        </authorList>
    </citation>
    <scope>NUCLEOTIDE SEQUENCE [LARGE SCALE GENOMIC DNA]</scope>
</reference>
<gene>
    <name evidence="1" type="ORF">ILEXP_LOCUS16135</name>
</gene>
<organism evidence="1 2">
    <name type="scientific">Ilex paraguariensis</name>
    <name type="common">yerba mate</name>
    <dbReference type="NCBI Taxonomy" id="185542"/>
    <lineage>
        <taxon>Eukaryota</taxon>
        <taxon>Viridiplantae</taxon>
        <taxon>Streptophyta</taxon>
        <taxon>Embryophyta</taxon>
        <taxon>Tracheophyta</taxon>
        <taxon>Spermatophyta</taxon>
        <taxon>Magnoliopsida</taxon>
        <taxon>eudicotyledons</taxon>
        <taxon>Gunneridae</taxon>
        <taxon>Pentapetalae</taxon>
        <taxon>asterids</taxon>
        <taxon>campanulids</taxon>
        <taxon>Aquifoliales</taxon>
        <taxon>Aquifoliaceae</taxon>
        <taxon>Ilex</taxon>
    </lineage>
</organism>
<sequence length="91" mass="10523">MLGVISMSKQLEYFKEYRTKLEPAIGKRRTKNLINKAGFIVSAGTNDFVINYFATPIRQQSYTVSGYQQFLMQHVQQFVQVCPLLQSLSKR</sequence>